<reference evidence="1" key="1">
    <citation type="submission" date="2020-05" db="EMBL/GenBank/DDBJ databases">
        <authorList>
            <person name="Chiriac C."/>
            <person name="Salcher M."/>
            <person name="Ghai R."/>
            <person name="Kavagutti S V."/>
        </authorList>
    </citation>
    <scope>NUCLEOTIDE SEQUENCE</scope>
</reference>
<proteinExistence type="predicted"/>
<sequence length="130" mass="15051">MKFDKLVEAYMQVVEGDQTNPFVEIDQWLKNTFKNAKFPDGSSVISSDLPSTISVTQKYKRPQYTPGISSDLFWGHDYVFYPEENVFVYYGAGVKQKLKTAEDVKKNIQAAVQHLIQMSPEEYNEELYHL</sequence>
<dbReference type="EMBL" id="LR798360">
    <property type="protein sequence ID" value="CAB5226524.1"/>
    <property type="molecule type" value="Genomic_DNA"/>
</dbReference>
<name>A0A6J7X6K0_9CAUD</name>
<evidence type="ECO:0000313" key="1">
    <source>
        <dbReference type="EMBL" id="CAB5226524.1"/>
    </source>
</evidence>
<protein>
    <submittedName>
        <fullName evidence="1">Uncharacterized protein</fullName>
    </submittedName>
</protein>
<organism evidence="1">
    <name type="scientific">uncultured Caudovirales phage</name>
    <dbReference type="NCBI Taxonomy" id="2100421"/>
    <lineage>
        <taxon>Viruses</taxon>
        <taxon>Duplodnaviria</taxon>
        <taxon>Heunggongvirae</taxon>
        <taxon>Uroviricota</taxon>
        <taxon>Caudoviricetes</taxon>
        <taxon>Peduoviridae</taxon>
        <taxon>Maltschvirus</taxon>
        <taxon>Maltschvirus maltsch</taxon>
    </lineage>
</organism>
<accession>A0A6J7X6K0</accession>
<gene>
    <name evidence="1" type="ORF">UFOVP760_297</name>
</gene>